<keyword evidence="7" id="KW-0472">Membrane</keyword>
<keyword evidence="3 5" id="KW-0807">Transducer</keyword>
<dbReference type="PANTHER" id="PTHR32089">
    <property type="entry name" value="METHYL-ACCEPTING CHEMOTAXIS PROTEIN MCPB"/>
    <property type="match status" value="1"/>
</dbReference>
<keyword evidence="7" id="KW-1133">Transmembrane helix</keyword>
<reference evidence="11 12" key="1">
    <citation type="submission" date="2016-10" db="EMBL/GenBank/DDBJ databases">
        <authorList>
            <person name="de Groot N.N."/>
        </authorList>
    </citation>
    <scope>NUCLEOTIDE SEQUENCE [LARGE SCALE GENOMIC DNA]</scope>
    <source>
        <strain evidence="11 12">ATCC 700224</strain>
    </source>
</reference>
<feature type="domain" description="T-SNARE coiled-coil homology" evidence="9">
    <location>
        <begin position="474"/>
        <end position="536"/>
    </location>
</feature>
<comment type="similarity">
    <text evidence="4">Belongs to the methyl-accepting chemotaxis (MCP) protein family.</text>
</comment>
<evidence type="ECO:0000256" key="1">
    <source>
        <dbReference type="ARBA" id="ARBA00004429"/>
    </source>
</evidence>
<dbReference type="Pfam" id="PF00672">
    <property type="entry name" value="HAMP"/>
    <property type="match status" value="1"/>
</dbReference>
<keyword evidence="2" id="KW-1003">Cell membrane</keyword>
<evidence type="ECO:0000256" key="4">
    <source>
        <dbReference type="ARBA" id="ARBA00029447"/>
    </source>
</evidence>
<dbReference type="InterPro" id="IPR004089">
    <property type="entry name" value="MCPsignal_dom"/>
</dbReference>
<keyword evidence="7" id="KW-0812">Transmembrane</keyword>
<feature type="transmembrane region" description="Helical" evidence="7">
    <location>
        <begin position="209"/>
        <end position="231"/>
    </location>
</feature>
<name>A0A1G7AYX4_9PROT</name>
<feature type="domain" description="Methyl-accepting transducer" evidence="8">
    <location>
        <begin position="322"/>
        <end position="544"/>
    </location>
</feature>
<evidence type="ECO:0000256" key="3">
    <source>
        <dbReference type="ARBA" id="ARBA00023224"/>
    </source>
</evidence>
<dbReference type="SMART" id="SM00283">
    <property type="entry name" value="MA"/>
    <property type="match status" value="1"/>
</dbReference>
<feature type="region of interest" description="Disordered" evidence="6">
    <location>
        <begin position="526"/>
        <end position="550"/>
    </location>
</feature>
<dbReference type="PROSITE" id="PS50192">
    <property type="entry name" value="T_SNARE"/>
    <property type="match status" value="1"/>
</dbReference>
<dbReference type="InterPro" id="IPR000727">
    <property type="entry name" value="T_SNARE_dom"/>
</dbReference>
<dbReference type="EMBL" id="FNAP01000004">
    <property type="protein sequence ID" value="SDE19777.1"/>
    <property type="molecule type" value="Genomic_DNA"/>
</dbReference>
<sequence>MRLINSVRGRVGFILAVSSIVIAVFVAFYIARFLLINRTYLAAEDTAMTGIARSAEMFMVSTKQFYDALRDAETPEAESVVRADWARTIRAVDEAVIHDFGTEALRVRLIGDKALTDQPPMGGASTAIELPFERTALRRMVDDGAAMVRTEEDGILRIAVPLKADIHPGCAACHNLDIGSPAVLGSLNAYVPLAAALGTAWRESFQSGAVVFAAMVLAGLALFFVLSKVVVNPLVAITGCMRRVAEGDSSIDIPYTHKKDEIGAMAGAIKVFKDNAQEVQRLQSEQATEQRRSARRIQAEMLALTNALDEEVKSAIAQVLSETAAMHEATLAMNRSMSDMEQGSTAAAAASRDASGNVDAAAAASEQLSNSIAEIGGQVAQAAEVARQAVEEAESTTARINGLAEAANQIGEVVNLISDIAKQTNLLALNATIEAARAGEAGKGFAVVANEVKTLANQTAKATENIADQIGGMQSATQRAVDAIHGITRVIEQLNEISTAISAAVEQQTAATGEISHNVQLAARSTQDSADNIGSVSTSSETTSGHARTVQASVEQVRTDVETMKTALERIIRSTTSADRENNRLRTVNVAVTLAFSGGLTEPCLLQDLSFAGVGTLNRVLSDMRETAFQVTVPDVGTVPGHIVTTTDVSTHIRLDIDESKAAAFRAFVGRQGGRTP</sequence>
<evidence type="ECO:0000259" key="9">
    <source>
        <dbReference type="PROSITE" id="PS50192"/>
    </source>
</evidence>
<dbReference type="PROSITE" id="PS50885">
    <property type="entry name" value="HAMP"/>
    <property type="match status" value="1"/>
</dbReference>
<keyword evidence="12" id="KW-1185">Reference proteome</keyword>
<evidence type="ECO:0000259" key="10">
    <source>
        <dbReference type="PROSITE" id="PS50885"/>
    </source>
</evidence>
<dbReference type="InterPro" id="IPR003660">
    <property type="entry name" value="HAMP_dom"/>
</dbReference>
<organism evidence="11 12">
    <name type="scientific">Rhodospira trueperi</name>
    <dbReference type="NCBI Taxonomy" id="69960"/>
    <lineage>
        <taxon>Bacteria</taxon>
        <taxon>Pseudomonadati</taxon>
        <taxon>Pseudomonadota</taxon>
        <taxon>Alphaproteobacteria</taxon>
        <taxon>Rhodospirillales</taxon>
        <taxon>Rhodospirillaceae</taxon>
        <taxon>Rhodospira</taxon>
    </lineage>
</organism>
<dbReference type="SUPFAM" id="SSF58104">
    <property type="entry name" value="Methyl-accepting chemotaxis protein (MCP) signaling domain"/>
    <property type="match status" value="1"/>
</dbReference>
<accession>A0A1G7AYX4</accession>
<dbReference type="Pfam" id="PF00015">
    <property type="entry name" value="MCPsignal"/>
    <property type="match status" value="1"/>
</dbReference>
<dbReference type="STRING" id="69960.SAMN05421720_104142"/>
<dbReference type="Gene3D" id="1.10.287.950">
    <property type="entry name" value="Methyl-accepting chemotaxis protein"/>
    <property type="match status" value="1"/>
</dbReference>
<gene>
    <name evidence="11" type="ORF">SAMN05421720_104142</name>
</gene>
<feature type="transmembrane region" description="Helical" evidence="7">
    <location>
        <begin position="12"/>
        <end position="31"/>
    </location>
</feature>
<evidence type="ECO:0000256" key="7">
    <source>
        <dbReference type="SAM" id="Phobius"/>
    </source>
</evidence>
<evidence type="ECO:0000256" key="5">
    <source>
        <dbReference type="PROSITE-ProRule" id="PRU00284"/>
    </source>
</evidence>
<evidence type="ECO:0000313" key="12">
    <source>
        <dbReference type="Proteomes" id="UP000199412"/>
    </source>
</evidence>
<dbReference type="GO" id="GO:0005886">
    <property type="term" value="C:plasma membrane"/>
    <property type="evidence" value="ECO:0007669"/>
    <property type="project" value="UniProtKB-SubCell"/>
</dbReference>
<dbReference type="PANTHER" id="PTHR32089:SF112">
    <property type="entry name" value="LYSOZYME-LIKE PROTEIN-RELATED"/>
    <property type="match status" value="1"/>
</dbReference>
<evidence type="ECO:0000256" key="6">
    <source>
        <dbReference type="SAM" id="MobiDB-lite"/>
    </source>
</evidence>
<feature type="domain" description="HAMP" evidence="10">
    <location>
        <begin position="228"/>
        <end position="281"/>
    </location>
</feature>
<evidence type="ECO:0000259" key="8">
    <source>
        <dbReference type="PROSITE" id="PS50111"/>
    </source>
</evidence>
<feature type="compositionally biased region" description="Low complexity" evidence="6">
    <location>
        <begin position="535"/>
        <end position="544"/>
    </location>
</feature>
<proteinExistence type="inferred from homology"/>
<keyword evidence="2" id="KW-0997">Cell inner membrane</keyword>
<dbReference type="GO" id="GO:0004888">
    <property type="term" value="F:transmembrane signaling receptor activity"/>
    <property type="evidence" value="ECO:0007669"/>
    <property type="project" value="InterPro"/>
</dbReference>
<dbReference type="SMART" id="SM00304">
    <property type="entry name" value="HAMP"/>
    <property type="match status" value="1"/>
</dbReference>
<comment type="subcellular location">
    <subcellularLocation>
        <location evidence="1">Cell inner membrane</location>
        <topology evidence="1">Multi-pass membrane protein</topology>
    </subcellularLocation>
</comment>
<dbReference type="CDD" id="cd06225">
    <property type="entry name" value="HAMP"/>
    <property type="match status" value="1"/>
</dbReference>
<dbReference type="PRINTS" id="PR00260">
    <property type="entry name" value="CHEMTRNSDUCR"/>
</dbReference>
<protein>
    <submittedName>
        <fullName evidence="11">Methyl-accepting chemotaxis protein</fullName>
    </submittedName>
</protein>
<evidence type="ECO:0000256" key="2">
    <source>
        <dbReference type="ARBA" id="ARBA00022519"/>
    </source>
</evidence>
<dbReference type="Proteomes" id="UP000199412">
    <property type="component" value="Unassembled WGS sequence"/>
</dbReference>
<evidence type="ECO:0000313" key="11">
    <source>
        <dbReference type="EMBL" id="SDE19777.1"/>
    </source>
</evidence>
<dbReference type="InterPro" id="IPR004090">
    <property type="entry name" value="Chemotax_Me-accpt_rcpt"/>
</dbReference>
<dbReference type="Gene3D" id="6.10.340.10">
    <property type="match status" value="1"/>
</dbReference>
<dbReference type="PROSITE" id="PS50111">
    <property type="entry name" value="CHEMOTAXIS_TRANSDUC_2"/>
    <property type="match status" value="1"/>
</dbReference>
<dbReference type="AlphaFoldDB" id="A0A1G7AYX4"/>
<dbReference type="GO" id="GO:0007165">
    <property type="term" value="P:signal transduction"/>
    <property type="evidence" value="ECO:0007669"/>
    <property type="project" value="UniProtKB-KW"/>
</dbReference>
<dbReference type="GO" id="GO:0006935">
    <property type="term" value="P:chemotaxis"/>
    <property type="evidence" value="ECO:0007669"/>
    <property type="project" value="InterPro"/>
</dbReference>